<dbReference type="InterPro" id="IPR058792">
    <property type="entry name" value="Beta-barrel_RND_2"/>
</dbReference>
<dbReference type="GO" id="GO:1990281">
    <property type="term" value="C:efflux pump complex"/>
    <property type="evidence" value="ECO:0007669"/>
    <property type="project" value="TreeGrafter"/>
</dbReference>
<feature type="domain" description="CusB-like beta-barrel" evidence="3">
    <location>
        <begin position="193"/>
        <end position="267"/>
    </location>
</feature>
<keyword evidence="8" id="KW-1185">Reference proteome</keyword>
<dbReference type="OrthoDB" id="9798190at2"/>
<reference evidence="5 7" key="1">
    <citation type="submission" date="2018-10" db="EMBL/GenBank/DDBJ databases">
        <title>Genomic Encyclopedia of Archaeal and Bacterial Type Strains, Phase II (KMG-II): from individual species to whole genera.</title>
        <authorList>
            <person name="Goeker M."/>
        </authorList>
    </citation>
    <scope>NUCLEOTIDE SEQUENCE [LARGE SCALE GENOMIC DNA]</scope>
    <source>
        <strain evidence="5 7">DSM 19624</strain>
    </source>
</reference>
<dbReference type="Pfam" id="PF25989">
    <property type="entry name" value="YknX_C"/>
    <property type="match status" value="1"/>
</dbReference>
<proteinExistence type="inferred from homology"/>
<dbReference type="GO" id="GO:0015562">
    <property type="term" value="F:efflux transmembrane transporter activity"/>
    <property type="evidence" value="ECO:0007669"/>
    <property type="project" value="TreeGrafter"/>
</dbReference>
<feature type="domain" description="Multidrug resistance protein MdtA-like barrel-sandwich hybrid" evidence="2">
    <location>
        <begin position="61"/>
        <end position="188"/>
    </location>
</feature>
<evidence type="ECO:0000259" key="4">
    <source>
        <dbReference type="Pfam" id="PF25989"/>
    </source>
</evidence>
<evidence type="ECO:0000256" key="1">
    <source>
        <dbReference type="ARBA" id="ARBA00009477"/>
    </source>
</evidence>
<dbReference type="PANTHER" id="PTHR30469">
    <property type="entry name" value="MULTIDRUG RESISTANCE PROTEIN MDTA"/>
    <property type="match status" value="1"/>
</dbReference>
<name>A0A497XUU6_9SPHI</name>
<dbReference type="Proteomes" id="UP000297429">
    <property type="component" value="Unassembled WGS sequence"/>
</dbReference>
<dbReference type="SUPFAM" id="SSF111369">
    <property type="entry name" value="HlyD-like secretion proteins"/>
    <property type="match status" value="1"/>
</dbReference>
<accession>A0A497XUU6</accession>
<dbReference type="InterPro" id="IPR006143">
    <property type="entry name" value="RND_pump_MFP"/>
</dbReference>
<feature type="domain" description="YknX-like C-terminal permuted SH3-like" evidence="4">
    <location>
        <begin position="273"/>
        <end position="342"/>
    </location>
</feature>
<dbReference type="EMBL" id="RCCK01000015">
    <property type="protein sequence ID" value="RLJ71989.1"/>
    <property type="molecule type" value="Genomic_DNA"/>
</dbReference>
<dbReference type="Gene3D" id="2.40.30.170">
    <property type="match status" value="1"/>
</dbReference>
<comment type="similarity">
    <text evidence="1">Belongs to the membrane fusion protein (MFP) (TC 8.A.1) family.</text>
</comment>
<evidence type="ECO:0000259" key="2">
    <source>
        <dbReference type="Pfam" id="PF25917"/>
    </source>
</evidence>
<evidence type="ECO:0000313" key="7">
    <source>
        <dbReference type="Proteomes" id="UP000273898"/>
    </source>
</evidence>
<dbReference type="Pfam" id="PF25917">
    <property type="entry name" value="BSH_RND"/>
    <property type="match status" value="1"/>
</dbReference>
<gene>
    <name evidence="5" type="ORF">BCL90_4816</name>
    <name evidence="6" type="ORF">E3V97_21835</name>
</gene>
<dbReference type="PROSITE" id="PS51257">
    <property type="entry name" value="PROKAR_LIPOPROTEIN"/>
    <property type="match status" value="1"/>
</dbReference>
<protein>
    <submittedName>
        <fullName evidence="6">Efflux RND transporter periplasmic adaptor subunit</fullName>
    </submittedName>
    <submittedName>
        <fullName evidence="5">RND family efflux transporter MFP subunit</fullName>
    </submittedName>
</protein>
<evidence type="ECO:0000313" key="5">
    <source>
        <dbReference type="EMBL" id="RLJ71989.1"/>
    </source>
</evidence>
<comment type="caution">
    <text evidence="5">The sequence shown here is derived from an EMBL/GenBank/DDBJ whole genome shotgun (WGS) entry which is preliminary data.</text>
</comment>
<dbReference type="Gene3D" id="2.40.50.100">
    <property type="match status" value="1"/>
</dbReference>
<dbReference type="EMBL" id="SOPX01000005">
    <property type="protein sequence ID" value="TFB28764.1"/>
    <property type="molecule type" value="Genomic_DNA"/>
</dbReference>
<sequence length="343" mass="36732">MKITNHACLGMLSAGLITLFGCTQKNELKQTTIPAKVTVKTVASIGSQQTLSYSGTIEPDNTAQVGFSVAGTVNRIMVNEGQHVLKGQLLAGIDATEYTYALSIAKAGLEQTEDLYRRFDELYKKGSLPEKDYMDIKTRLAQAKANKGINEKHIADSRLYSPMTGIIAAKMIEKGSAAAPGVPAFTIVRTDQVYARISVPESEVGAMKNGMTAKITIPTLNQQLNGSITIINPLADPASKTFSVKIRLDNPKGTLLPGMIADISIGTSRKTNAITIPIESVVHDADNLAYVFTVNGQNRAIRKRIGTGGLSDRSILVTNGLQAGDRIIVSGQDNIKDGQKVDL</sequence>
<dbReference type="Proteomes" id="UP000273898">
    <property type="component" value="Unassembled WGS sequence"/>
</dbReference>
<dbReference type="PANTHER" id="PTHR30469:SF15">
    <property type="entry name" value="HLYD FAMILY OF SECRETION PROTEINS"/>
    <property type="match status" value="1"/>
</dbReference>
<evidence type="ECO:0000313" key="6">
    <source>
        <dbReference type="EMBL" id="TFB28764.1"/>
    </source>
</evidence>
<dbReference type="Gene3D" id="1.10.287.470">
    <property type="entry name" value="Helix hairpin bin"/>
    <property type="match status" value="1"/>
</dbReference>
<dbReference type="InterPro" id="IPR058625">
    <property type="entry name" value="MdtA-like_BSH"/>
</dbReference>
<dbReference type="AlphaFoldDB" id="A0A497XUU6"/>
<reference evidence="6 8" key="2">
    <citation type="submission" date="2019-03" db="EMBL/GenBank/DDBJ databases">
        <authorList>
            <person name="He R.-H."/>
        </authorList>
    </citation>
    <scope>NUCLEOTIDE SEQUENCE [LARGE SCALE GENOMIC DNA]</scope>
    <source>
        <strain evidence="6 8">DSM 19624</strain>
    </source>
</reference>
<dbReference type="InterPro" id="IPR058637">
    <property type="entry name" value="YknX-like_C"/>
</dbReference>
<organism evidence="5 7">
    <name type="scientific">Pedobacter alluvionis</name>
    <dbReference type="NCBI Taxonomy" id="475253"/>
    <lineage>
        <taxon>Bacteria</taxon>
        <taxon>Pseudomonadati</taxon>
        <taxon>Bacteroidota</taxon>
        <taxon>Sphingobacteriia</taxon>
        <taxon>Sphingobacteriales</taxon>
        <taxon>Sphingobacteriaceae</taxon>
        <taxon>Pedobacter</taxon>
    </lineage>
</organism>
<evidence type="ECO:0000313" key="8">
    <source>
        <dbReference type="Proteomes" id="UP000297429"/>
    </source>
</evidence>
<dbReference type="NCBIfam" id="TIGR01730">
    <property type="entry name" value="RND_mfp"/>
    <property type="match status" value="1"/>
</dbReference>
<evidence type="ECO:0000259" key="3">
    <source>
        <dbReference type="Pfam" id="PF25954"/>
    </source>
</evidence>
<dbReference type="Gene3D" id="2.40.420.20">
    <property type="match status" value="1"/>
</dbReference>
<dbReference type="Pfam" id="PF25954">
    <property type="entry name" value="Beta-barrel_RND_2"/>
    <property type="match status" value="1"/>
</dbReference>
<dbReference type="RefSeq" id="WP_121287649.1">
    <property type="nucleotide sequence ID" value="NZ_RCCK01000015.1"/>
</dbReference>